<dbReference type="Gene3D" id="3.40.50.2000">
    <property type="entry name" value="Glycogen Phosphorylase B"/>
    <property type="match status" value="2"/>
</dbReference>
<evidence type="ECO:0000313" key="8">
    <source>
        <dbReference type="EMBL" id="OAY52847.1"/>
    </source>
</evidence>
<dbReference type="EC" id="2.4.1.-" evidence="7"/>
<dbReference type="PANTHER" id="PTHR48049:SF60">
    <property type="entry name" value="UDP-GLYCOSYLTRANSFERASE 91B1"/>
    <property type="match status" value="1"/>
</dbReference>
<dbReference type="GO" id="GO:0009718">
    <property type="term" value="P:anthocyanin-containing compound biosynthetic process"/>
    <property type="evidence" value="ECO:0007669"/>
    <property type="project" value="UniProtKB-UniPathway"/>
</dbReference>
<keyword evidence="4 6" id="KW-0808">Transferase</keyword>
<evidence type="ECO:0000256" key="7">
    <source>
        <dbReference type="RuleBase" id="RU362057"/>
    </source>
</evidence>
<dbReference type="EMBL" id="CM004390">
    <property type="protein sequence ID" value="OAY52848.1"/>
    <property type="molecule type" value="Genomic_DNA"/>
</dbReference>
<dbReference type="EMBL" id="CM004390">
    <property type="protein sequence ID" value="OAY52847.1"/>
    <property type="molecule type" value="Genomic_DNA"/>
</dbReference>
<dbReference type="PROSITE" id="PS00375">
    <property type="entry name" value="UDPGT"/>
    <property type="match status" value="1"/>
</dbReference>
<organism evidence="8 9">
    <name type="scientific">Manihot esculenta</name>
    <name type="common">Cassava</name>
    <name type="synonym">Jatropha manihot</name>
    <dbReference type="NCBI Taxonomy" id="3983"/>
    <lineage>
        <taxon>Eukaryota</taxon>
        <taxon>Viridiplantae</taxon>
        <taxon>Streptophyta</taxon>
        <taxon>Embryophyta</taxon>
        <taxon>Tracheophyta</taxon>
        <taxon>Spermatophyta</taxon>
        <taxon>Magnoliopsida</taxon>
        <taxon>eudicotyledons</taxon>
        <taxon>Gunneridae</taxon>
        <taxon>Pentapetalae</taxon>
        <taxon>rosids</taxon>
        <taxon>fabids</taxon>
        <taxon>Malpighiales</taxon>
        <taxon>Euphorbiaceae</taxon>
        <taxon>Crotonoideae</taxon>
        <taxon>Manihoteae</taxon>
        <taxon>Manihot</taxon>
    </lineage>
</organism>
<protein>
    <recommendedName>
        <fullName evidence="7">Glycosyltransferase</fullName>
        <ecNumber evidence="7">2.4.1.-</ecNumber>
    </recommendedName>
</protein>
<accession>A0A251L342</accession>
<evidence type="ECO:0000256" key="6">
    <source>
        <dbReference type="RuleBase" id="RU003718"/>
    </source>
</evidence>
<evidence type="ECO:0000256" key="2">
    <source>
        <dbReference type="ARBA" id="ARBA00009995"/>
    </source>
</evidence>
<evidence type="ECO:0000256" key="3">
    <source>
        <dbReference type="ARBA" id="ARBA00022676"/>
    </source>
</evidence>
<dbReference type="PANTHER" id="PTHR48049">
    <property type="entry name" value="GLYCOSYLTRANSFERASE"/>
    <property type="match status" value="1"/>
</dbReference>
<dbReference type="InterPro" id="IPR002213">
    <property type="entry name" value="UDP_glucos_trans"/>
</dbReference>
<dbReference type="Proteomes" id="UP000091857">
    <property type="component" value="Chromosome 4"/>
</dbReference>
<comment type="pathway">
    <text evidence="1">Pigment biosynthesis; anthocyanin biosynthesis.</text>
</comment>
<evidence type="ECO:0000256" key="1">
    <source>
        <dbReference type="ARBA" id="ARBA00004935"/>
    </source>
</evidence>
<dbReference type="Gramene" id="Manes.04G116000.1.v8.1">
    <property type="protein sequence ID" value="Manes.04G116000.1.v8.1.CDS.1"/>
    <property type="gene ID" value="Manes.04G116000.v8.1"/>
</dbReference>
<evidence type="ECO:0000313" key="9">
    <source>
        <dbReference type="Proteomes" id="UP000091857"/>
    </source>
</evidence>
<comment type="similarity">
    <text evidence="2 6">Belongs to the UDP-glycosyltransferase family.</text>
</comment>
<dbReference type="Pfam" id="PF00201">
    <property type="entry name" value="UDPGT"/>
    <property type="match status" value="1"/>
</dbReference>
<dbReference type="AlphaFoldDB" id="A0A251L342"/>
<dbReference type="UniPathway" id="UPA00009"/>
<name>A0A251L342_MANES</name>
<gene>
    <name evidence="8" type="ORF">MANES_04G116000</name>
</gene>
<dbReference type="OrthoDB" id="838595at2759"/>
<dbReference type="GO" id="GO:0047213">
    <property type="term" value="F:anthocyanidin 3-O-glucosyltransferase activity"/>
    <property type="evidence" value="ECO:0007669"/>
    <property type="project" value="UniProtKB-EC"/>
</dbReference>
<evidence type="ECO:0000256" key="4">
    <source>
        <dbReference type="ARBA" id="ARBA00022679"/>
    </source>
</evidence>
<keyword evidence="9" id="KW-1185">Reference proteome</keyword>
<comment type="catalytic activity">
    <reaction evidence="5">
        <text>an anthocyanidin + UDP-alpha-D-glucose + H(+) = an anthocyanidin 3-O-beta-D-glucoside + UDP</text>
        <dbReference type="Rhea" id="RHEA:20093"/>
        <dbReference type="ChEBI" id="CHEBI:15378"/>
        <dbReference type="ChEBI" id="CHEBI:16307"/>
        <dbReference type="ChEBI" id="CHEBI:58223"/>
        <dbReference type="ChEBI" id="CHEBI:58885"/>
        <dbReference type="ChEBI" id="CHEBI:143576"/>
        <dbReference type="EC" id="2.4.1.115"/>
    </reaction>
</comment>
<dbReference type="SUPFAM" id="SSF53756">
    <property type="entry name" value="UDP-Glycosyltransferase/glycogen phosphorylase"/>
    <property type="match status" value="1"/>
</dbReference>
<proteinExistence type="inferred from homology"/>
<evidence type="ECO:0000256" key="5">
    <source>
        <dbReference type="ARBA" id="ARBA00047606"/>
    </source>
</evidence>
<sequence length="463" mass="52373">MSEAKKLHVALFPWLAFGHLIPFLELAKRIAKRGHKISFISTPRNIQRLPKIPPNLEPLLNLVSLPLPTVEHLPQNAEATTDIPSRKTAYLKIAYDGLQVPLLQFLQTSNPDWIIYDFAPYWLPPMVADLGISAVFFSMYGAWTLSFLGSSPSALIKGEDPRTRPEDFTVPPQWIPFPSKVAFRLHEAKRAFADHFEVNTSGFSDMFRLGSVMQGCDAIVIRNCNELERNFSMLVEEFSGKPVLPLGLLPPVDLDGSSDEDVTWLTIKEWLDKQSKGSVVYIAFGSESELSQPELHELAHGLELSGFPFFWALRKRDNSVKLPDGFEERVKGRGMVWGSWVPQLKIMGHESVGGFLTHCGYASMLEALYFERPLIMLPISIDQGLIARFFSEKMVGIEVKRDGEDGSLRRDSIAASLRLVMVEKEGEVYRNGAKEMKKLIADKDVHDRYIDHFVEFMQNHRVA</sequence>
<dbReference type="FunFam" id="3.40.50.2000:FF:000088">
    <property type="entry name" value="Glycosyltransferase"/>
    <property type="match status" value="1"/>
</dbReference>
<keyword evidence="3 6" id="KW-0328">Glycosyltransferase</keyword>
<dbReference type="FunFam" id="3.40.50.2000:FF:000037">
    <property type="entry name" value="Glycosyltransferase"/>
    <property type="match status" value="1"/>
</dbReference>
<dbReference type="InterPro" id="IPR035595">
    <property type="entry name" value="UDP_glycos_trans_CS"/>
</dbReference>
<dbReference type="InterPro" id="IPR050481">
    <property type="entry name" value="UDP-glycosyltransf_plant"/>
</dbReference>
<dbReference type="CDD" id="cd03784">
    <property type="entry name" value="GT1_Gtf-like"/>
    <property type="match status" value="1"/>
</dbReference>
<reference evidence="8 9" key="1">
    <citation type="submission" date="2016-02" db="EMBL/GenBank/DDBJ databases">
        <title>WGS assembly of Manihot esculenta.</title>
        <authorList>
            <person name="Bredeson J.V."/>
            <person name="Prochnik S.E."/>
            <person name="Lyons J.B."/>
            <person name="Schmutz J."/>
            <person name="Grimwood J."/>
            <person name="Vrebalov J."/>
            <person name="Bart R.S."/>
            <person name="Amuge T."/>
            <person name="Ferguson M.E."/>
            <person name="Green R."/>
            <person name="Putnam N."/>
            <person name="Stites J."/>
            <person name="Rounsley S."/>
            <person name="Rokhsar D.S."/>
        </authorList>
    </citation>
    <scope>NUCLEOTIDE SEQUENCE [LARGE SCALE GENOMIC DNA]</scope>
    <source>
        <strain evidence="9">cv. AM560-2</strain>
        <tissue evidence="8">Leaf</tissue>
    </source>
</reference>
<dbReference type="GO" id="GO:0035251">
    <property type="term" value="F:UDP-glucosyltransferase activity"/>
    <property type="evidence" value="ECO:0000318"/>
    <property type="project" value="GO_Central"/>
</dbReference>